<gene>
    <name evidence="1" type="ORF">FB468_1893</name>
</gene>
<accession>A0A542Y714</accession>
<evidence type="ECO:0008006" key="3">
    <source>
        <dbReference type="Google" id="ProtNLM"/>
    </source>
</evidence>
<keyword evidence="2" id="KW-1185">Reference proteome</keyword>
<reference evidence="1 2" key="1">
    <citation type="submission" date="2019-06" db="EMBL/GenBank/DDBJ databases">
        <title>Sequencing the genomes of 1000 actinobacteria strains.</title>
        <authorList>
            <person name="Klenk H.-P."/>
        </authorList>
    </citation>
    <scope>NUCLEOTIDE SEQUENCE [LARGE SCALE GENOMIC DNA]</scope>
    <source>
        <strain evidence="1 2">DSM 8803</strain>
    </source>
</reference>
<comment type="caution">
    <text evidence="1">The sequence shown here is derived from an EMBL/GenBank/DDBJ whole genome shotgun (WGS) entry which is preliminary data.</text>
</comment>
<dbReference type="AlphaFoldDB" id="A0A542Y714"/>
<evidence type="ECO:0000313" key="1">
    <source>
        <dbReference type="EMBL" id="TQL43856.1"/>
    </source>
</evidence>
<dbReference type="RefSeq" id="WP_141887117.1">
    <property type="nucleotide sequence ID" value="NZ_BAAAUY010000001.1"/>
</dbReference>
<protein>
    <recommendedName>
        <fullName evidence="3">Lipoprotein</fullName>
    </recommendedName>
</protein>
<evidence type="ECO:0000313" key="2">
    <source>
        <dbReference type="Proteomes" id="UP000319094"/>
    </source>
</evidence>
<dbReference type="OrthoDB" id="5017720at2"/>
<sequence>MRKKGYWKRTLGRASSLLLVAVFSLGIVGCSERVAIMNVEDSAGMTRAEVSALSAEERFDLYGERYERARELMTDAQLQLSTGSWKWLTGGVGGPWSGPSAAYPFPGADSRNSYFIDLTRTIHPEGAVGAREDAVPMIEYFESQGWEASLIDVEDRTGLGPHRFEARAVTEDGFRMVYQVQDNGQYNLSVMSGLFWADQSELSDDIDYRIPKGSFFPPGEESVPGVYVDFPKWSDPKLRGPDQEGKRG</sequence>
<organism evidence="1 2">
    <name type="scientific">Leucobacter komagatae</name>
    <dbReference type="NCBI Taxonomy" id="55969"/>
    <lineage>
        <taxon>Bacteria</taxon>
        <taxon>Bacillati</taxon>
        <taxon>Actinomycetota</taxon>
        <taxon>Actinomycetes</taxon>
        <taxon>Micrococcales</taxon>
        <taxon>Microbacteriaceae</taxon>
        <taxon>Leucobacter</taxon>
    </lineage>
</organism>
<dbReference type="Proteomes" id="UP000319094">
    <property type="component" value="Unassembled WGS sequence"/>
</dbReference>
<dbReference type="EMBL" id="VFON01000001">
    <property type="protein sequence ID" value="TQL43856.1"/>
    <property type="molecule type" value="Genomic_DNA"/>
</dbReference>
<dbReference type="PROSITE" id="PS51257">
    <property type="entry name" value="PROKAR_LIPOPROTEIN"/>
    <property type="match status" value="1"/>
</dbReference>
<proteinExistence type="predicted"/>
<name>A0A542Y714_9MICO</name>